<keyword evidence="3" id="KW-1185">Reference proteome</keyword>
<feature type="transmembrane region" description="Helical" evidence="1">
    <location>
        <begin position="83"/>
        <end position="105"/>
    </location>
</feature>
<keyword evidence="1" id="KW-0812">Transmembrane</keyword>
<keyword evidence="1" id="KW-1133">Transmembrane helix</keyword>
<dbReference type="OrthoDB" id="2988301at2759"/>
<dbReference type="Proteomes" id="UP000807353">
    <property type="component" value="Unassembled WGS sequence"/>
</dbReference>
<sequence length="361" mass="39857">MTVFERQGLLRSHPDCRSAVSFSLYAKRLLGSLNNVHPHHPQKTVFSLHLIPTTSQMSPVKVSLISWRDIHGDKGSYERVVEAFIALELSGACGLLAILLTAIFGPDVKRYSTWYSFGASWIFSCISYTLLFTSGQLYRPLPDYGLCVVQTALIYAAPTLTACTTLSLIVHMLLNVRRVLADAPFKTKSGAVLALLIVPYIVWLVSFTGVLLYGISNPETIRKSLNGTYCDSTNPMLSKISSLVVVSCMVLIIAIQGIIALRLYRNRHIISGSSHSVTMAIRVMVFSLLGALALGVAVAYVITWQHDQVFDMILASLPVIAVLIFGTQMDLVHVWMCRRRVIKKHSRPISQYAAVASLESL</sequence>
<evidence type="ECO:0000256" key="1">
    <source>
        <dbReference type="SAM" id="Phobius"/>
    </source>
</evidence>
<name>A0A9P5XYR5_9AGAR</name>
<feature type="transmembrane region" description="Helical" evidence="1">
    <location>
        <begin position="280"/>
        <end position="302"/>
    </location>
</feature>
<dbReference type="AlphaFoldDB" id="A0A9P5XYR5"/>
<feature type="transmembrane region" description="Helical" evidence="1">
    <location>
        <begin position="152"/>
        <end position="170"/>
    </location>
</feature>
<gene>
    <name evidence="2" type="ORF">BDZ94DRAFT_1271413</name>
</gene>
<keyword evidence="1" id="KW-0472">Membrane</keyword>
<dbReference type="EMBL" id="MU150348">
    <property type="protein sequence ID" value="KAF9458171.1"/>
    <property type="molecule type" value="Genomic_DNA"/>
</dbReference>
<protein>
    <submittedName>
        <fullName evidence="2">Uncharacterized protein</fullName>
    </submittedName>
</protein>
<proteinExistence type="predicted"/>
<evidence type="ECO:0000313" key="3">
    <source>
        <dbReference type="Proteomes" id="UP000807353"/>
    </source>
</evidence>
<feature type="transmembrane region" description="Helical" evidence="1">
    <location>
        <begin position="112"/>
        <end position="132"/>
    </location>
</feature>
<feature type="transmembrane region" description="Helical" evidence="1">
    <location>
        <begin position="314"/>
        <end position="337"/>
    </location>
</feature>
<feature type="transmembrane region" description="Helical" evidence="1">
    <location>
        <begin position="236"/>
        <end position="259"/>
    </location>
</feature>
<reference evidence="2" key="1">
    <citation type="submission" date="2020-11" db="EMBL/GenBank/DDBJ databases">
        <authorList>
            <consortium name="DOE Joint Genome Institute"/>
            <person name="Ahrendt S."/>
            <person name="Riley R."/>
            <person name="Andreopoulos W."/>
            <person name="Labutti K."/>
            <person name="Pangilinan J."/>
            <person name="Ruiz-Duenas F.J."/>
            <person name="Barrasa J.M."/>
            <person name="Sanchez-Garcia M."/>
            <person name="Camarero S."/>
            <person name="Miyauchi S."/>
            <person name="Serrano A."/>
            <person name="Linde D."/>
            <person name="Babiker R."/>
            <person name="Drula E."/>
            <person name="Ayuso-Fernandez I."/>
            <person name="Pacheco R."/>
            <person name="Padilla G."/>
            <person name="Ferreira P."/>
            <person name="Barriuso J."/>
            <person name="Kellner H."/>
            <person name="Castanera R."/>
            <person name="Alfaro M."/>
            <person name="Ramirez L."/>
            <person name="Pisabarro A.G."/>
            <person name="Kuo A."/>
            <person name="Tritt A."/>
            <person name="Lipzen A."/>
            <person name="He G."/>
            <person name="Yan M."/>
            <person name="Ng V."/>
            <person name="Cullen D."/>
            <person name="Martin F."/>
            <person name="Rosso M.-N."/>
            <person name="Henrissat B."/>
            <person name="Hibbett D."/>
            <person name="Martinez A.T."/>
            <person name="Grigoriev I.V."/>
        </authorList>
    </citation>
    <scope>NUCLEOTIDE SEQUENCE</scope>
    <source>
        <strain evidence="2">CBS 247.69</strain>
    </source>
</reference>
<accession>A0A9P5XYR5</accession>
<feature type="transmembrane region" description="Helical" evidence="1">
    <location>
        <begin position="191"/>
        <end position="216"/>
    </location>
</feature>
<evidence type="ECO:0000313" key="2">
    <source>
        <dbReference type="EMBL" id="KAF9458171.1"/>
    </source>
</evidence>
<comment type="caution">
    <text evidence="2">The sequence shown here is derived from an EMBL/GenBank/DDBJ whole genome shotgun (WGS) entry which is preliminary data.</text>
</comment>
<organism evidence="2 3">
    <name type="scientific">Collybia nuda</name>
    <dbReference type="NCBI Taxonomy" id="64659"/>
    <lineage>
        <taxon>Eukaryota</taxon>
        <taxon>Fungi</taxon>
        <taxon>Dikarya</taxon>
        <taxon>Basidiomycota</taxon>
        <taxon>Agaricomycotina</taxon>
        <taxon>Agaricomycetes</taxon>
        <taxon>Agaricomycetidae</taxon>
        <taxon>Agaricales</taxon>
        <taxon>Tricholomatineae</taxon>
        <taxon>Clitocybaceae</taxon>
        <taxon>Collybia</taxon>
    </lineage>
</organism>